<proteinExistence type="predicted"/>
<dbReference type="AlphaFoldDB" id="A0A1J1IYX3"/>
<sequence>MKDKALKALIKSLKALIKALIRNYIHWPMLWKESSNNNLLFIIGKTIHSLNNVNAHGKIIFSWSLFLTILEFDALASAISCLADLYKNNIKSFHRSYKEFASSIKLS</sequence>
<name>A0A1J1IYX3_9DIPT</name>
<evidence type="ECO:0000313" key="2">
    <source>
        <dbReference type="Proteomes" id="UP000183832"/>
    </source>
</evidence>
<dbReference type="Proteomes" id="UP000183832">
    <property type="component" value="Unassembled WGS sequence"/>
</dbReference>
<protein>
    <submittedName>
        <fullName evidence="1">CLUMA_CG016853, isoform A</fullName>
    </submittedName>
</protein>
<organism evidence="1 2">
    <name type="scientific">Clunio marinus</name>
    <dbReference type="NCBI Taxonomy" id="568069"/>
    <lineage>
        <taxon>Eukaryota</taxon>
        <taxon>Metazoa</taxon>
        <taxon>Ecdysozoa</taxon>
        <taxon>Arthropoda</taxon>
        <taxon>Hexapoda</taxon>
        <taxon>Insecta</taxon>
        <taxon>Pterygota</taxon>
        <taxon>Neoptera</taxon>
        <taxon>Endopterygota</taxon>
        <taxon>Diptera</taxon>
        <taxon>Nematocera</taxon>
        <taxon>Chironomoidea</taxon>
        <taxon>Chironomidae</taxon>
        <taxon>Clunio</taxon>
    </lineage>
</organism>
<gene>
    <name evidence="1" type="ORF">CLUMA_CG016853</name>
</gene>
<dbReference type="EMBL" id="CVRI01000059">
    <property type="protein sequence ID" value="CRL03785.1"/>
    <property type="molecule type" value="Genomic_DNA"/>
</dbReference>
<keyword evidence="2" id="KW-1185">Reference proteome</keyword>
<accession>A0A1J1IYX3</accession>
<reference evidence="1 2" key="1">
    <citation type="submission" date="2015-04" db="EMBL/GenBank/DDBJ databases">
        <authorList>
            <person name="Syromyatnikov M.Y."/>
            <person name="Popov V.N."/>
        </authorList>
    </citation>
    <scope>NUCLEOTIDE SEQUENCE [LARGE SCALE GENOMIC DNA]</scope>
</reference>
<evidence type="ECO:0000313" key="1">
    <source>
        <dbReference type="EMBL" id="CRL03785.1"/>
    </source>
</evidence>